<gene>
    <name evidence="10" type="ORF">BCY91_04560</name>
</gene>
<comment type="similarity">
    <text evidence="2 7">Belongs to the glycosyl hydrolase 43 family.</text>
</comment>
<dbReference type="InterPro" id="IPR032291">
    <property type="entry name" value="Abn2_C"/>
</dbReference>
<evidence type="ECO:0000259" key="9">
    <source>
        <dbReference type="Pfam" id="PF16369"/>
    </source>
</evidence>
<dbReference type="InterPro" id="IPR023296">
    <property type="entry name" value="Glyco_hydro_beta-prop_sf"/>
</dbReference>
<dbReference type="SUPFAM" id="SSF75005">
    <property type="entry name" value="Arabinanase/levansucrase/invertase"/>
    <property type="match status" value="1"/>
</dbReference>
<evidence type="ECO:0000256" key="2">
    <source>
        <dbReference type="ARBA" id="ARBA00009865"/>
    </source>
</evidence>
<feature type="active site" description="Proton donor" evidence="5">
    <location>
        <position position="265"/>
    </location>
</feature>
<dbReference type="Gene3D" id="2.40.128.10">
    <property type="match status" value="1"/>
</dbReference>
<feature type="chain" id="PRO_5019084084" description="Extracellular endo-alpha-(1-&gt;5)-L-arabinanase C-terminal domain-containing protein" evidence="8">
    <location>
        <begin position="22"/>
        <end position="508"/>
    </location>
</feature>
<dbReference type="InterPro" id="IPR006710">
    <property type="entry name" value="Glyco_hydro_43"/>
</dbReference>
<dbReference type="Pfam" id="PF04616">
    <property type="entry name" value="Glyco_hydro_43"/>
    <property type="match status" value="1"/>
</dbReference>
<evidence type="ECO:0000256" key="5">
    <source>
        <dbReference type="PIRSR" id="PIRSR606710-1"/>
    </source>
</evidence>
<dbReference type="GO" id="GO:0005975">
    <property type="term" value="P:carbohydrate metabolic process"/>
    <property type="evidence" value="ECO:0007669"/>
    <property type="project" value="InterPro"/>
</dbReference>
<dbReference type="PANTHER" id="PTHR43301">
    <property type="entry name" value="ARABINAN ENDO-1,5-ALPHA-L-ARABINOSIDASE"/>
    <property type="match status" value="1"/>
</dbReference>
<dbReference type="GO" id="GO:0004553">
    <property type="term" value="F:hydrolase activity, hydrolyzing O-glycosyl compounds"/>
    <property type="evidence" value="ECO:0007669"/>
    <property type="project" value="InterPro"/>
</dbReference>
<evidence type="ECO:0000256" key="3">
    <source>
        <dbReference type="ARBA" id="ARBA00022801"/>
    </source>
</evidence>
<organism evidence="10 11">
    <name type="scientific">Pelobium manganitolerans</name>
    <dbReference type="NCBI Taxonomy" id="1842495"/>
    <lineage>
        <taxon>Bacteria</taxon>
        <taxon>Pseudomonadati</taxon>
        <taxon>Bacteroidota</taxon>
        <taxon>Sphingobacteriia</taxon>
        <taxon>Sphingobacteriales</taxon>
        <taxon>Sphingobacteriaceae</taxon>
        <taxon>Pelobium</taxon>
    </lineage>
</organism>
<dbReference type="PANTHER" id="PTHR43301:SF3">
    <property type="entry name" value="ARABINAN ENDO-1,5-ALPHA-L-ARABINOSIDASE A-RELATED"/>
    <property type="match status" value="1"/>
</dbReference>
<dbReference type="PROSITE" id="PS51257">
    <property type="entry name" value="PROKAR_LIPOPROTEIN"/>
    <property type="match status" value="1"/>
</dbReference>
<feature type="site" description="Important for catalytic activity, responsible for pKa modulation of the active site Glu and correct orientation of both the proton donor and substrate" evidence="6">
    <location>
        <position position="206"/>
    </location>
</feature>
<evidence type="ECO:0000256" key="7">
    <source>
        <dbReference type="RuleBase" id="RU361187"/>
    </source>
</evidence>
<evidence type="ECO:0000256" key="6">
    <source>
        <dbReference type="PIRSR" id="PIRSR606710-2"/>
    </source>
</evidence>
<dbReference type="InterPro" id="IPR050727">
    <property type="entry name" value="GH43_arabinanases"/>
</dbReference>
<evidence type="ECO:0000313" key="10">
    <source>
        <dbReference type="EMBL" id="RKD16159.1"/>
    </source>
</evidence>
<accession>A0A419S5T4</accession>
<feature type="active site" description="Proton acceptor" evidence="5">
    <location>
        <position position="74"/>
    </location>
</feature>
<evidence type="ECO:0000256" key="4">
    <source>
        <dbReference type="ARBA" id="ARBA00023295"/>
    </source>
</evidence>
<keyword evidence="3 7" id="KW-0378">Hydrolase</keyword>
<sequence length="508" mass="56653">MKKSIYILLCAGLLSAVSACKKDTEVITQLDPALKLPVPEPPIQGFDISTIKDTYADIADYANSAKWGPYNLHDPSVIKDGEYYYCFSTDAAFGYGEGTLKPGIMVRRSKDLVEWEFRGWALNGLPQQAVDYIKSVNATYKPNSGIWAPYILKVGNQFRLYYSLASDGFRVSAIGLLTSNSLEGPWTEAGLAVKSGTNGPGTNAIDPSVVVTPAGDHYLYYGSAWDGLFVVQLNPATGLAMNSGDLGTRIVRRGKTGNTYNGNLEAPEIIYNEELQKYFLFVSYDWIDTKYNVRVFRSDSPTGPFVDWNGENADTQSDHVAQLVVGPYAFKEHQGWQGTGHCAVFKAPNGQYFMMHQGRPHENKFFMDMHVRKMFWSDNGWPMVSPERYANVEQTPITRADIIGEYEQVIHGYNTVPGYATEQANPDINVAVANNPMLHADGTIFGDVNNTWVFDETKSTLEMRWAGGLFVDKVHVSRERDWERKKTSTIVMTGYNGGGLALWFKKVN</sequence>
<dbReference type="CDD" id="cd08998">
    <property type="entry name" value="GH43_Arb43a-like"/>
    <property type="match status" value="1"/>
</dbReference>
<dbReference type="Pfam" id="PF16369">
    <property type="entry name" value="GH43_C"/>
    <property type="match status" value="1"/>
</dbReference>
<evidence type="ECO:0000256" key="1">
    <source>
        <dbReference type="ARBA" id="ARBA00004834"/>
    </source>
</evidence>
<dbReference type="EMBL" id="MBTA01000023">
    <property type="protein sequence ID" value="RKD16159.1"/>
    <property type="molecule type" value="Genomic_DNA"/>
</dbReference>
<keyword evidence="11" id="KW-1185">Reference proteome</keyword>
<keyword evidence="8" id="KW-0732">Signal</keyword>
<protein>
    <recommendedName>
        <fullName evidence="9">Extracellular endo-alpha-(1-&gt;5)-L-arabinanase C-terminal domain-containing protein</fullName>
    </recommendedName>
</protein>
<evidence type="ECO:0000256" key="8">
    <source>
        <dbReference type="SAM" id="SignalP"/>
    </source>
</evidence>
<dbReference type="AlphaFoldDB" id="A0A419S5T4"/>
<keyword evidence="4 7" id="KW-0326">Glycosidase</keyword>
<proteinExistence type="inferred from homology"/>
<dbReference type="OrthoDB" id="9801455at2"/>
<dbReference type="RefSeq" id="WP_120181657.1">
    <property type="nucleotide sequence ID" value="NZ_MBTA01000023.1"/>
</dbReference>
<dbReference type="Gene3D" id="2.115.10.20">
    <property type="entry name" value="Glycosyl hydrolase domain, family 43"/>
    <property type="match status" value="1"/>
</dbReference>
<dbReference type="Proteomes" id="UP000283433">
    <property type="component" value="Unassembled WGS sequence"/>
</dbReference>
<name>A0A419S5T4_9SPHI</name>
<evidence type="ECO:0000313" key="11">
    <source>
        <dbReference type="Proteomes" id="UP000283433"/>
    </source>
</evidence>
<reference evidence="10 11" key="1">
    <citation type="submission" date="2016-07" db="EMBL/GenBank/DDBJ databases">
        <title>Genome of Pelobium manganitolerans.</title>
        <authorList>
            <person name="Wu S."/>
            <person name="Wang G."/>
        </authorList>
    </citation>
    <scope>NUCLEOTIDE SEQUENCE [LARGE SCALE GENOMIC DNA]</scope>
    <source>
        <strain evidence="10 11">YS-25</strain>
    </source>
</reference>
<comment type="pathway">
    <text evidence="1">Glycan metabolism; L-arabinan degradation.</text>
</comment>
<feature type="signal peptide" evidence="8">
    <location>
        <begin position="1"/>
        <end position="21"/>
    </location>
</feature>
<comment type="caution">
    <text evidence="10">The sequence shown here is derived from an EMBL/GenBank/DDBJ whole genome shotgun (WGS) entry which is preliminary data.</text>
</comment>
<feature type="domain" description="Extracellular endo-alpha-(1-&gt;5)-L-arabinanase C-terminal" evidence="9">
    <location>
        <begin position="386"/>
        <end position="503"/>
    </location>
</feature>